<dbReference type="Proteomes" id="UP000518188">
    <property type="component" value="Unassembled WGS sequence"/>
</dbReference>
<dbReference type="RefSeq" id="WP_044514888.1">
    <property type="nucleotide sequence ID" value="NZ_HG322951.1"/>
</dbReference>
<keyword evidence="2" id="KW-0285">Flavoprotein</keyword>
<evidence type="ECO:0000256" key="3">
    <source>
        <dbReference type="ARBA" id="ARBA00023002"/>
    </source>
</evidence>
<evidence type="ECO:0000313" key="6">
    <source>
        <dbReference type="EMBL" id="NKZ10787.1"/>
    </source>
</evidence>
<dbReference type="InterPro" id="IPR050766">
    <property type="entry name" value="Bact_Lucif_Oxidored"/>
</dbReference>
<dbReference type="EMBL" id="JAAXPJ010000002">
    <property type="protein sequence ID" value="NKZ10787.1"/>
    <property type="molecule type" value="Genomic_DNA"/>
</dbReference>
<dbReference type="GO" id="GO:0004497">
    <property type="term" value="F:monooxygenase activity"/>
    <property type="evidence" value="ECO:0007669"/>
    <property type="project" value="UniProtKB-KW"/>
</dbReference>
<proteinExistence type="inferred from homology"/>
<dbReference type="GO" id="GO:0016705">
    <property type="term" value="F:oxidoreductase activity, acting on paired donors, with incorporation or reduction of molecular oxygen"/>
    <property type="evidence" value="ECO:0007669"/>
    <property type="project" value="InterPro"/>
</dbReference>
<protein>
    <submittedName>
        <fullName evidence="6">LLM class flavin-dependent oxidoreductase</fullName>
    </submittedName>
</protein>
<dbReference type="GO" id="GO:0005829">
    <property type="term" value="C:cytosol"/>
    <property type="evidence" value="ECO:0007669"/>
    <property type="project" value="TreeGrafter"/>
</dbReference>
<dbReference type="PANTHER" id="PTHR30137">
    <property type="entry name" value="LUCIFERASE-LIKE MONOOXYGENASE"/>
    <property type="match status" value="1"/>
</dbReference>
<sequence>MKFGILNVPYGLDYAAGRETVRDVIEWDLQIAKWSDQYGLDELYFAEHYTLGNETCPAPDLMIAAASQVAPRIKLGALGHLLPYHNPVALAHRMMWLDHMTGGRYVAGLAPGAFPSDAQLFGTGKNNPEMLIEAIDIIKSILTKPGPWRIEGKYWTADMPAYADELHGPHLRPLQQPHPEFLMTGMQPESPTLTQAGRNGFSPVSQEVCVEALLKHWETYSAAAETAGHRADRNAWRIVRDYWVADTDEQARAAVLDGPMGQTWREHNLPTFKRLNIARLLGGSEISADDITFEWMVDNFFIVGSPDTVAEKIRRLYEEVGGFGTLLMAAHGRGTNPDAYRRSIELIGTEVAPRVADLQPEPLEALAP</sequence>
<evidence type="ECO:0000256" key="2">
    <source>
        <dbReference type="ARBA" id="ARBA00022630"/>
    </source>
</evidence>
<dbReference type="InterPro" id="IPR011251">
    <property type="entry name" value="Luciferase-like_dom"/>
</dbReference>
<dbReference type="PANTHER" id="PTHR30137:SF16">
    <property type="entry name" value="BLL0895 PROTEIN"/>
    <property type="match status" value="1"/>
</dbReference>
<evidence type="ECO:0000256" key="4">
    <source>
        <dbReference type="ARBA" id="ARBA00023033"/>
    </source>
</evidence>
<dbReference type="Gene3D" id="3.20.20.30">
    <property type="entry name" value="Luciferase-like domain"/>
    <property type="match status" value="1"/>
</dbReference>
<dbReference type="InterPro" id="IPR036661">
    <property type="entry name" value="Luciferase-like_sf"/>
</dbReference>
<evidence type="ECO:0000256" key="1">
    <source>
        <dbReference type="ARBA" id="ARBA00010426"/>
    </source>
</evidence>
<feature type="domain" description="Luciferase-like" evidence="5">
    <location>
        <begin position="29"/>
        <end position="321"/>
    </location>
</feature>
<dbReference type="SUPFAM" id="SSF51679">
    <property type="entry name" value="Bacterial luciferase-like"/>
    <property type="match status" value="1"/>
</dbReference>
<accession>A0A7X6ML60</accession>
<evidence type="ECO:0000313" key="7">
    <source>
        <dbReference type="Proteomes" id="UP000518188"/>
    </source>
</evidence>
<dbReference type="AlphaFoldDB" id="A0A7X6ML60"/>
<comment type="similarity">
    <text evidence="1">Belongs to the bacterial luciferase oxidoreductase family.</text>
</comment>
<dbReference type="Pfam" id="PF00296">
    <property type="entry name" value="Bac_luciferase"/>
    <property type="match status" value="1"/>
</dbReference>
<evidence type="ECO:0000259" key="5">
    <source>
        <dbReference type="Pfam" id="PF00296"/>
    </source>
</evidence>
<gene>
    <name evidence="6" type="ORF">HGA11_07330</name>
</gene>
<comment type="caution">
    <text evidence="6">The sequence shown here is derived from an EMBL/GenBank/DDBJ whole genome shotgun (WGS) entry which is preliminary data.</text>
</comment>
<name>A0A7X6ML60_9MYCO</name>
<organism evidence="6 7">
    <name type="scientific">Mycolicibacterium septicum DSM 44393</name>
    <dbReference type="NCBI Taxonomy" id="1341646"/>
    <lineage>
        <taxon>Bacteria</taxon>
        <taxon>Bacillati</taxon>
        <taxon>Actinomycetota</taxon>
        <taxon>Actinomycetes</taxon>
        <taxon>Mycobacteriales</taxon>
        <taxon>Mycobacteriaceae</taxon>
        <taxon>Mycolicibacterium</taxon>
    </lineage>
</organism>
<reference evidence="6 7" key="1">
    <citation type="submission" date="2020-04" db="EMBL/GenBank/DDBJ databases">
        <title>MicrobeNet Type strains.</title>
        <authorList>
            <person name="Nicholson A.C."/>
        </authorList>
    </citation>
    <scope>NUCLEOTIDE SEQUENCE [LARGE SCALE GENOMIC DNA]</scope>
    <source>
        <strain evidence="6 7">ATCC 700731</strain>
    </source>
</reference>
<keyword evidence="4" id="KW-0503">Monooxygenase</keyword>
<keyword evidence="3" id="KW-0560">Oxidoreductase</keyword>